<dbReference type="PANTHER" id="PTHR35889:SF3">
    <property type="entry name" value="F-BOX DOMAIN-CONTAINING PROTEIN"/>
    <property type="match status" value="1"/>
</dbReference>
<keyword evidence="6" id="KW-0732">Signal</keyword>
<dbReference type="GO" id="GO:0020037">
    <property type="term" value="F:heme binding"/>
    <property type="evidence" value="ECO:0007669"/>
    <property type="project" value="InterPro"/>
</dbReference>
<comment type="caution">
    <text evidence="8">The sequence shown here is derived from an EMBL/GenBank/DDBJ whole genome shotgun (WGS) entry which is preliminary data.</text>
</comment>
<dbReference type="InterPro" id="IPR011444">
    <property type="entry name" value="DUF1549"/>
</dbReference>
<dbReference type="Gene3D" id="1.10.760.10">
    <property type="entry name" value="Cytochrome c-like domain"/>
    <property type="match status" value="1"/>
</dbReference>
<feature type="signal peptide" evidence="6">
    <location>
        <begin position="1"/>
        <end position="20"/>
    </location>
</feature>
<accession>A0A7W7YDD8</accession>
<name>A0A7W7YDD8_9BACT</name>
<dbReference type="PANTHER" id="PTHR35889">
    <property type="entry name" value="CYCLOINULO-OLIGOSACCHARIDE FRUCTANOTRANSFERASE-RELATED"/>
    <property type="match status" value="1"/>
</dbReference>
<evidence type="ECO:0000256" key="3">
    <source>
        <dbReference type="ARBA" id="ARBA00023004"/>
    </source>
</evidence>
<keyword evidence="1 4" id="KW-0349">Heme</keyword>
<feature type="chain" id="PRO_5031045919" description="Cytochrome c domain-containing protein" evidence="6">
    <location>
        <begin position="21"/>
        <end position="857"/>
    </location>
</feature>
<evidence type="ECO:0000256" key="2">
    <source>
        <dbReference type="ARBA" id="ARBA00022723"/>
    </source>
</evidence>
<evidence type="ECO:0000256" key="6">
    <source>
        <dbReference type="SAM" id="SignalP"/>
    </source>
</evidence>
<dbReference type="Pfam" id="PF07587">
    <property type="entry name" value="PSD1"/>
    <property type="match status" value="1"/>
</dbReference>
<evidence type="ECO:0000313" key="9">
    <source>
        <dbReference type="Proteomes" id="UP000590740"/>
    </source>
</evidence>
<dbReference type="InterPro" id="IPR011429">
    <property type="entry name" value="Cyt_c_Planctomycete-type"/>
</dbReference>
<protein>
    <recommendedName>
        <fullName evidence="7">Cytochrome c domain-containing protein</fullName>
    </recommendedName>
</protein>
<dbReference type="AlphaFoldDB" id="A0A7W7YDD8"/>
<dbReference type="RefSeq" id="WP_184340931.1">
    <property type="nucleotide sequence ID" value="NZ_JACHIG010000007.1"/>
</dbReference>
<dbReference type="GO" id="GO:0009055">
    <property type="term" value="F:electron transfer activity"/>
    <property type="evidence" value="ECO:0007669"/>
    <property type="project" value="InterPro"/>
</dbReference>
<feature type="region of interest" description="Disordered" evidence="5">
    <location>
        <begin position="805"/>
        <end position="830"/>
    </location>
</feature>
<dbReference type="GO" id="GO:0046872">
    <property type="term" value="F:metal ion binding"/>
    <property type="evidence" value="ECO:0007669"/>
    <property type="project" value="UniProtKB-KW"/>
</dbReference>
<evidence type="ECO:0000259" key="7">
    <source>
        <dbReference type="PROSITE" id="PS51007"/>
    </source>
</evidence>
<feature type="domain" description="Cytochrome c" evidence="7">
    <location>
        <begin position="22"/>
        <end position="121"/>
    </location>
</feature>
<dbReference type="PROSITE" id="PS51007">
    <property type="entry name" value="CYTC"/>
    <property type="match status" value="1"/>
</dbReference>
<dbReference type="EMBL" id="JACHIG010000007">
    <property type="protein sequence ID" value="MBB5033780.1"/>
    <property type="molecule type" value="Genomic_DNA"/>
</dbReference>
<keyword evidence="3 4" id="KW-0408">Iron</keyword>
<evidence type="ECO:0000313" key="8">
    <source>
        <dbReference type="EMBL" id="MBB5033780.1"/>
    </source>
</evidence>
<keyword evidence="9" id="KW-1185">Reference proteome</keyword>
<proteinExistence type="predicted"/>
<dbReference type="SUPFAM" id="SSF46626">
    <property type="entry name" value="Cytochrome c"/>
    <property type="match status" value="1"/>
</dbReference>
<reference evidence="8 9" key="1">
    <citation type="submission" date="2020-08" db="EMBL/GenBank/DDBJ databases">
        <title>Genomic Encyclopedia of Type Strains, Phase IV (KMG-IV): sequencing the most valuable type-strain genomes for metagenomic binning, comparative biology and taxonomic classification.</title>
        <authorList>
            <person name="Goeker M."/>
        </authorList>
    </citation>
    <scope>NUCLEOTIDE SEQUENCE [LARGE SCALE GENOMIC DNA]</scope>
    <source>
        <strain evidence="8 9">DSM 12252</strain>
    </source>
</reference>
<organism evidence="8 9">
    <name type="scientific">Prosthecobacter vanneervenii</name>
    <dbReference type="NCBI Taxonomy" id="48466"/>
    <lineage>
        <taxon>Bacteria</taxon>
        <taxon>Pseudomonadati</taxon>
        <taxon>Verrucomicrobiota</taxon>
        <taxon>Verrucomicrobiia</taxon>
        <taxon>Verrucomicrobiales</taxon>
        <taxon>Verrucomicrobiaceae</taxon>
        <taxon>Prosthecobacter</taxon>
    </lineage>
</organism>
<dbReference type="Pfam" id="PF07635">
    <property type="entry name" value="PSCyt1"/>
    <property type="match status" value="1"/>
</dbReference>
<evidence type="ECO:0000256" key="4">
    <source>
        <dbReference type="PROSITE-ProRule" id="PRU00433"/>
    </source>
</evidence>
<sequence>MKPLSFLAVFVASSGSLLHAADPIAAKIEFFEKKIRPLLADHCYTCHSADTKPDGGLRVDDLKGLLNGGKSGPAVVAGDPAKSLLLQRVSHADPKKQMPKDSDALTAAQVADLTTWIKDGAEWPRERIPPSLGRSIPEFEKLKRTHWAWQPLTQPKVPEIQQAAWAEDEVDRFILARLEDKKLSPVPDADRITLIRRITFDLTGLPPSPSETQNFLSDQSAHAFAKVVDRLLESPAFGEHWGRHWLDVARYGESTGPSRNIPYPHAWKYRDYVIDALNSDVPFDRFIQEQVAGDLLPAGSDAERDRLHTATGFLALGVKDVNQRFKERFIMDNVDEQIDAVTRSLLALTVNCARCHDHKFDPVSTSEYYALAGIFTSTESSAGVRNKMGGGGLDYYDPATLIRLSTKLPPPPEEKVKDLEVRLAEAKKAWEEIRGTPEGLKLAADGKPTQRPFRLRYEALQGEWLSLTDPAARGAVVHGVHDASHVADTEVRIRGEAERLGPTVERGFLSTVQVPGAPPINRSQSGRLELAQWLSSPQNPLTARVAVNRIWQHLFGEGIVSTVDNFGVNGARPSHPELLDHLAQRFIAGGWSVKKLARSIALSHAYRLGTQAPATHLEQDPANRLVWRHSPRHLSAEELRDAMLLSAGQLSVRPATSPASTLRMVEMRDNGPEAAGIHTAADQDRHRSIYLPLLRGVTPHALEVFDPVDQTLVTGRRATTTVPTQALYLLNSGFVRQQSLSMARHLLSLQPDQRISQAWWLTLGREPTPKEYARSARFIADYASTYVPEAAPAALVASTASASKAERPASATGNADDIDRTDALAPDRTVQPGDARTAAWLAFAQALYASAEFRFIR</sequence>
<dbReference type="Proteomes" id="UP000590740">
    <property type="component" value="Unassembled WGS sequence"/>
</dbReference>
<dbReference type="Pfam" id="PF07583">
    <property type="entry name" value="PSCyt2"/>
    <property type="match status" value="1"/>
</dbReference>
<dbReference type="InterPro" id="IPR036909">
    <property type="entry name" value="Cyt_c-like_dom_sf"/>
</dbReference>
<gene>
    <name evidence="8" type="ORF">HNQ65_003370</name>
</gene>
<keyword evidence="2 4" id="KW-0479">Metal-binding</keyword>
<evidence type="ECO:0000256" key="1">
    <source>
        <dbReference type="ARBA" id="ARBA00022617"/>
    </source>
</evidence>
<dbReference type="InterPro" id="IPR009056">
    <property type="entry name" value="Cyt_c-like_dom"/>
</dbReference>
<dbReference type="InterPro" id="IPR022655">
    <property type="entry name" value="DUF1553"/>
</dbReference>
<evidence type="ECO:0000256" key="5">
    <source>
        <dbReference type="SAM" id="MobiDB-lite"/>
    </source>
</evidence>